<comment type="similarity">
    <text evidence="5">Belongs to the biotin--protein ligase family.</text>
</comment>
<evidence type="ECO:0000256" key="3">
    <source>
        <dbReference type="ARBA" id="ARBA00022840"/>
    </source>
</evidence>
<feature type="domain" description="BPL/LPL catalytic" evidence="6">
    <location>
        <begin position="64"/>
        <end position="253"/>
    </location>
</feature>
<keyword evidence="5" id="KW-0805">Transcription regulation</keyword>
<evidence type="ECO:0000259" key="6">
    <source>
        <dbReference type="PROSITE" id="PS51733"/>
    </source>
</evidence>
<dbReference type="PROSITE" id="PS51733">
    <property type="entry name" value="BPL_LPL_CATALYTIC"/>
    <property type="match status" value="1"/>
</dbReference>
<dbReference type="AlphaFoldDB" id="A0A552V8L2"/>
<dbReference type="InterPro" id="IPR008988">
    <property type="entry name" value="Transcriptional_repressor_C"/>
</dbReference>
<dbReference type="InterPro" id="IPR036390">
    <property type="entry name" value="WH_DNA-bd_sf"/>
</dbReference>
<sequence>MKNSDILKILSDHNGQYVSGAEMASIFGISRAALSKRIQKMKENGIKIDAITNKGYMLLDIPDDITQDNIYVGVADGQKIGNTIIVLDEVNSTNDYAKTIAKTSTEGTVIVSKIQTSGKGRRGRGFISSEGGLYFTIILKPDVEITKIPFLTQVTACSVFKTLETLGVKTKIKWPNDIILNDKKLCGILCEMSMEIGMLDYCVVGIGINVENKFTDGIKDIATSLGLENYNISKKEILWQVLKYFDMYYKDFLAENYSSILEVLRTNSNILGEKINILSAEITTPAVAKNIDDKGFLVVEYEDGTTEALNYGEISIRKR</sequence>
<evidence type="ECO:0000256" key="4">
    <source>
        <dbReference type="ARBA" id="ARBA00023267"/>
    </source>
</evidence>
<evidence type="ECO:0000313" key="7">
    <source>
        <dbReference type="EMBL" id="TRW26808.1"/>
    </source>
</evidence>
<evidence type="ECO:0000256" key="1">
    <source>
        <dbReference type="ARBA" id="ARBA00022598"/>
    </source>
</evidence>
<keyword evidence="3 5" id="KW-0067">ATP-binding</keyword>
<dbReference type="SUPFAM" id="SSF46785">
    <property type="entry name" value="Winged helix' DNA-binding domain"/>
    <property type="match status" value="1"/>
</dbReference>
<dbReference type="InterPro" id="IPR036388">
    <property type="entry name" value="WH-like_DNA-bd_sf"/>
</dbReference>
<dbReference type="GO" id="GO:0006355">
    <property type="term" value="P:regulation of DNA-templated transcription"/>
    <property type="evidence" value="ECO:0007669"/>
    <property type="project" value="UniProtKB-UniRule"/>
</dbReference>
<dbReference type="RefSeq" id="WP_144398023.1">
    <property type="nucleotide sequence ID" value="NZ_VJXW01000006.1"/>
</dbReference>
<reference evidence="7 8" key="1">
    <citation type="submission" date="2019-07" db="EMBL/GenBank/DDBJ databases">
        <title>Criibacterium bergeronii gen. nov., sp. nov. isolated from human clinical samples.</title>
        <authorList>
            <person name="Maheux A.F."/>
            <person name="Boudreau D.K."/>
            <person name="Berube E."/>
            <person name="Brodeur S."/>
            <person name="Bernard K.A."/>
            <person name="Abed J.Y."/>
            <person name="Ducrey E."/>
            <person name="Guay E.F."/>
            <person name="Raymond F."/>
            <person name="Corbeil J."/>
            <person name="Domingo M.-C."/>
            <person name="Roy P.H."/>
            <person name="Boissinot M."/>
            <person name="Tocheva E.I."/>
            <person name="Omar R.F."/>
        </authorList>
    </citation>
    <scope>NUCLEOTIDE SEQUENCE [LARGE SCALE GENOMIC DNA]</scope>
    <source>
        <strain evidence="7 8">CCRI-24246</strain>
    </source>
</reference>
<comment type="catalytic activity">
    <reaction evidence="5">
        <text>biotin + L-lysyl-[protein] + ATP = N(6)-biotinyl-L-lysyl-[protein] + AMP + diphosphate + H(+)</text>
        <dbReference type="Rhea" id="RHEA:11756"/>
        <dbReference type="Rhea" id="RHEA-COMP:9752"/>
        <dbReference type="Rhea" id="RHEA-COMP:10505"/>
        <dbReference type="ChEBI" id="CHEBI:15378"/>
        <dbReference type="ChEBI" id="CHEBI:29969"/>
        <dbReference type="ChEBI" id="CHEBI:30616"/>
        <dbReference type="ChEBI" id="CHEBI:33019"/>
        <dbReference type="ChEBI" id="CHEBI:57586"/>
        <dbReference type="ChEBI" id="CHEBI:83144"/>
        <dbReference type="ChEBI" id="CHEBI:456215"/>
        <dbReference type="EC" id="6.3.4.15"/>
    </reaction>
</comment>
<dbReference type="InterPro" id="IPR030855">
    <property type="entry name" value="Bifunct_BirA"/>
</dbReference>
<keyword evidence="2 5" id="KW-0547">Nucleotide-binding</keyword>
<dbReference type="GO" id="GO:0005524">
    <property type="term" value="F:ATP binding"/>
    <property type="evidence" value="ECO:0007669"/>
    <property type="project" value="UniProtKB-UniRule"/>
</dbReference>
<dbReference type="SUPFAM" id="SSF55681">
    <property type="entry name" value="Class II aaRS and biotin synthetases"/>
    <property type="match status" value="1"/>
</dbReference>
<dbReference type="GO" id="GO:0004077">
    <property type="term" value="F:biotin--[biotin carboxyl-carrier protein] ligase activity"/>
    <property type="evidence" value="ECO:0007669"/>
    <property type="project" value="UniProtKB-UniRule"/>
</dbReference>
<dbReference type="SUPFAM" id="SSF50037">
    <property type="entry name" value="C-terminal domain of transcriptional repressors"/>
    <property type="match status" value="1"/>
</dbReference>
<dbReference type="GO" id="GO:0009249">
    <property type="term" value="P:protein lipoylation"/>
    <property type="evidence" value="ECO:0007669"/>
    <property type="project" value="UniProtKB-ARBA"/>
</dbReference>
<keyword evidence="5" id="KW-0678">Repressor</keyword>
<organism evidence="7 8">
    <name type="scientific">Criibacterium bergeronii</name>
    <dbReference type="NCBI Taxonomy" id="1871336"/>
    <lineage>
        <taxon>Bacteria</taxon>
        <taxon>Bacillati</taxon>
        <taxon>Bacillota</taxon>
        <taxon>Clostridia</taxon>
        <taxon>Peptostreptococcales</taxon>
        <taxon>Filifactoraceae</taxon>
        <taxon>Criibacterium</taxon>
    </lineage>
</organism>
<name>A0A552V8L2_9FIRM</name>
<dbReference type="Pfam" id="PF08279">
    <property type="entry name" value="HTH_11"/>
    <property type="match status" value="1"/>
</dbReference>
<dbReference type="CDD" id="cd00090">
    <property type="entry name" value="HTH_ARSR"/>
    <property type="match status" value="1"/>
</dbReference>
<dbReference type="InterPro" id="IPR019885">
    <property type="entry name" value="Tscrpt_reg_HTH_AsnC-type_CS"/>
</dbReference>
<dbReference type="InterPro" id="IPR013196">
    <property type="entry name" value="HTH_11"/>
</dbReference>
<dbReference type="Pfam" id="PF03099">
    <property type="entry name" value="BPL_LplA_LipB"/>
    <property type="match status" value="1"/>
</dbReference>
<dbReference type="Proteomes" id="UP000319424">
    <property type="component" value="Unassembled WGS sequence"/>
</dbReference>
<keyword evidence="4 5" id="KW-0092">Biotin</keyword>
<accession>A0A552V8L2</accession>
<keyword evidence="5" id="KW-0238">DNA-binding</keyword>
<dbReference type="GO" id="GO:0005737">
    <property type="term" value="C:cytoplasm"/>
    <property type="evidence" value="ECO:0007669"/>
    <property type="project" value="TreeGrafter"/>
</dbReference>
<dbReference type="EMBL" id="VJXW01000006">
    <property type="protein sequence ID" value="TRW26808.1"/>
    <property type="molecule type" value="Genomic_DNA"/>
</dbReference>
<dbReference type="HAMAP" id="MF_00978">
    <property type="entry name" value="Bifunct_BirA"/>
    <property type="match status" value="1"/>
</dbReference>
<keyword evidence="5" id="KW-0804">Transcription</keyword>
<dbReference type="InterPro" id="IPR004143">
    <property type="entry name" value="BPL_LPL_catalytic"/>
</dbReference>
<feature type="DNA-binding region" description="H-T-H motif" evidence="5">
    <location>
        <begin position="20"/>
        <end position="39"/>
    </location>
</feature>
<feature type="binding site" evidence="5">
    <location>
        <begin position="92"/>
        <end position="94"/>
    </location>
    <ligand>
        <name>biotin</name>
        <dbReference type="ChEBI" id="CHEBI:57586"/>
    </ligand>
</feature>
<evidence type="ECO:0000256" key="2">
    <source>
        <dbReference type="ARBA" id="ARBA00022741"/>
    </source>
</evidence>
<feature type="binding site" evidence="5">
    <location>
        <position position="184"/>
    </location>
    <ligand>
        <name>biotin</name>
        <dbReference type="ChEBI" id="CHEBI:57586"/>
    </ligand>
</feature>
<dbReference type="GO" id="GO:0016740">
    <property type="term" value="F:transferase activity"/>
    <property type="evidence" value="ECO:0007669"/>
    <property type="project" value="UniProtKB-ARBA"/>
</dbReference>
<proteinExistence type="inferred from homology"/>
<evidence type="ECO:0000313" key="8">
    <source>
        <dbReference type="Proteomes" id="UP000319424"/>
    </source>
</evidence>
<dbReference type="InterPro" id="IPR011991">
    <property type="entry name" value="ArsR-like_HTH"/>
</dbReference>
<dbReference type="PROSITE" id="PS00519">
    <property type="entry name" value="HTH_ASNC_1"/>
    <property type="match status" value="1"/>
</dbReference>
<dbReference type="InterPro" id="IPR003142">
    <property type="entry name" value="BPL_C"/>
</dbReference>
<gene>
    <name evidence="5" type="primary">birA</name>
    <name evidence="7" type="ORF">FL857_05015</name>
</gene>
<dbReference type="OrthoDB" id="9807064at2"/>
<dbReference type="Gene3D" id="3.30.930.10">
    <property type="entry name" value="Bira Bifunctional Protein, Domain 2"/>
    <property type="match status" value="1"/>
</dbReference>
<comment type="function">
    <text evidence="5">Acts both as a biotin--[acetyl-CoA-carboxylase] ligase and a repressor.</text>
</comment>
<dbReference type="InterPro" id="IPR004408">
    <property type="entry name" value="Biotin_CoA_COase_ligase"/>
</dbReference>
<dbReference type="GO" id="GO:0003677">
    <property type="term" value="F:DNA binding"/>
    <property type="evidence" value="ECO:0007669"/>
    <property type="project" value="UniProtKB-UniRule"/>
</dbReference>
<dbReference type="NCBIfam" id="TIGR00121">
    <property type="entry name" value="birA_ligase"/>
    <property type="match status" value="1"/>
</dbReference>
<comment type="caution">
    <text evidence="7">The sequence shown here is derived from an EMBL/GenBank/DDBJ whole genome shotgun (WGS) entry which is preliminary data.</text>
</comment>
<protein>
    <recommendedName>
        <fullName evidence="5">Bifunctional ligase/repressor BirA</fullName>
    </recommendedName>
    <alternativeName>
        <fullName evidence="5">Biotin--[acetyl-CoA-carboxylase] ligase</fullName>
        <ecNumber evidence="5">6.3.4.15</ecNumber>
    </alternativeName>
    <alternativeName>
        <fullName evidence="5">Biotin--protein ligase</fullName>
    </alternativeName>
    <alternativeName>
        <fullName evidence="5">Biotin-[acetyl-CoA carboxylase] synthetase</fullName>
    </alternativeName>
</protein>
<dbReference type="Gene3D" id="2.30.30.100">
    <property type="match status" value="1"/>
</dbReference>
<dbReference type="CDD" id="cd16442">
    <property type="entry name" value="BPL"/>
    <property type="match status" value="1"/>
</dbReference>
<dbReference type="InterPro" id="IPR045864">
    <property type="entry name" value="aa-tRNA-synth_II/BPL/LPL"/>
</dbReference>
<feature type="binding site" evidence="5">
    <location>
        <position position="115"/>
    </location>
    <ligand>
        <name>biotin</name>
        <dbReference type="ChEBI" id="CHEBI:57586"/>
    </ligand>
</feature>
<dbReference type="Gene3D" id="1.10.10.10">
    <property type="entry name" value="Winged helix-like DNA-binding domain superfamily/Winged helix DNA-binding domain"/>
    <property type="match status" value="1"/>
</dbReference>
<dbReference type="PANTHER" id="PTHR12835:SF5">
    <property type="entry name" value="BIOTIN--PROTEIN LIGASE"/>
    <property type="match status" value="1"/>
</dbReference>
<keyword evidence="1 5" id="KW-0436">Ligase</keyword>
<dbReference type="PANTHER" id="PTHR12835">
    <property type="entry name" value="BIOTIN PROTEIN LIGASE"/>
    <property type="match status" value="1"/>
</dbReference>
<evidence type="ECO:0000256" key="5">
    <source>
        <dbReference type="HAMAP-Rule" id="MF_00978"/>
    </source>
</evidence>
<comment type="caution">
    <text evidence="5">Lacks conserved residue(s) required for the propagation of feature annotation.</text>
</comment>
<dbReference type="Pfam" id="PF02237">
    <property type="entry name" value="BPL_C"/>
    <property type="match status" value="1"/>
</dbReference>
<dbReference type="EC" id="6.3.4.15" evidence="5"/>